<evidence type="ECO:0000256" key="4">
    <source>
        <dbReference type="PIRSR" id="PIRSR000915-3"/>
    </source>
</evidence>
<accession>A0A6N2YLI2</accession>
<evidence type="ECO:0000256" key="1">
    <source>
        <dbReference type="PIRNR" id="PIRNR000915"/>
    </source>
</evidence>
<feature type="active site" description="Proton donor" evidence="2">
    <location>
        <position position="13"/>
    </location>
</feature>
<reference evidence="5" key="1">
    <citation type="submission" date="2019-11" db="EMBL/GenBank/DDBJ databases">
        <authorList>
            <person name="Feng L."/>
        </authorList>
    </citation>
    <scope>NUCLEOTIDE SEQUENCE</scope>
    <source>
        <strain evidence="5">RtorquesLFYP15</strain>
    </source>
</reference>
<dbReference type="GO" id="GO:0016791">
    <property type="term" value="F:phosphatase activity"/>
    <property type="evidence" value="ECO:0007669"/>
    <property type="project" value="TreeGrafter"/>
</dbReference>
<dbReference type="PIRSF" id="PIRSF000915">
    <property type="entry name" value="PGP-type_phosphatase"/>
    <property type="match status" value="1"/>
</dbReference>
<comment type="function">
    <text evidence="1">Catalyzes the dephosphorylation of 2-6 carbon acid sugars in vitro.</text>
</comment>
<feature type="binding site" evidence="4">
    <location>
        <position position="11"/>
    </location>
    <ligand>
        <name>Mg(2+)</name>
        <dbReference type="ChEBI" id="CHEBI:18420"/>
    </ligand>
</feature>
<dbReference type="EC" id="3.1.3.-" evidence="1"/>
<dbReference type="GO" id="GO:0046872">
    <property type="term" value="F:metal ion binding"/>
    <property type="evidence" value="ECO:0007669"/>
    <property type="project" value="UniProtKB-KW"/>
</dbReference>
<dbReference type="GO" id="GO:0005737">
    <property type="term" value="C:cytoplasm"/>
    <property type="evidence" value="ECO:0007669"/>
    <property type="project" value="TreeGrafter"/>
</dbReference>
<dbReference type="SUPFAM" id="SSF56784">
    <property type="entry name" value="HAD-like"/>
    <property type="match status" value="1"/>
</dbReference>
<keyword evidence="1 4" id="KW-0479">Metal-binding</keyword>
<evidence type="ECO:0000313" key="5">
    <source>
        <dbReference type="EMBL" id="VYT66490.1"/>
    </source>
</evidence>
<dbReference type="PANTHER" id="PTHR19288">
    <property type="entry name" value="4-NITROPHENYLPHOSPHATASE-RELATED"/>
    <property type="match status" value="1"/>
</dbReference>
<evidence type="ECO:0000256" key="2">
    <source>
        <dbReference type="PIRSR" id="PIRSR000915-1"/>
    </source>
</evidence>
<proteinExistence type="inferred from homology"/>
<feature type="binding site" evidence="3">
    <location>
        <position position="187"/>
    </location>
    <ligand>
        <name>substrate</name>
    </ligand>
</feature>
<comment type="similarity">
    <text evidence="1">Belongs to the HAD-like hydrolase superfamily. NagD family.</text>
</comment>
<dbReference type="EMBL" id="CACRUQ010000003">
    <property type="protein sequence ID" value="VYT66490.1"/>
    <property type="molecule type" value="Genomic_DNA"/>
</dbReference>
<sequence length="267" mass="30431">MLGDKKLFLLDIDGTICKGNQLIGGTKEFLSDIEKNGGKYIFITNNATRSIDDYILFFQQLGIMTNHSNFLTASYATVYYLKKYHPGELIYVMGTKSFIRELKKNKIRVTTDCEDEEISCVLISYDNQLTYEKISDTCRLLSTKKVDYLATNPDYVCPIEFGYVPDCGAICEMLNHAIKRIPHFIGKPEPDMVELAISRNNYRKEETLVVGDRLYTDMLCGHNAKVETAMVLTGEATKEEAESCPYGPDYLMQSVESLHKKWLEEIT</sequence>
<organism evidence="5">
    <name type="scientific">[Ruminococcus] torques</name>
    <dbReference type="NCBI Taxonomy" id="33039"/>
    <lineage>
        <taxon>Bacteria</taxon>
        <taxon>Bacillati</taxon>
        <taxon>Bacillota</taxon>
        <taxon>Clostridia</taxon>
        <taxon>Lachnospirales</taxon>
        <taxon>Lachnospiraceae</taxon>
        <taxon>Mediterraneibacter</taxon>
    </lineage>
</organism>
<dbReference type="InterPro" id="IPR006357">
    <property type="entry name" value="HAD-SF_hydro_IIA"/>
</dbReference>
<dbReference type="Pfam" id="PF13344">
    <property type="entry name" value="Hydrolase_6"/>
    <property type="match status" value="1"/>
</dbReference>
<feature type="binding site" evidence="4">
    <location>
        <position position="212"/>
    </location>
    <ligand>
        <name>Mg(2+)</name>
        <dbReference type="ChEBI" id="CHEBI:18420"/>
    </ligand>
</feature>
<gene>
    <name evidence="5" type="primary">nagD</name>
    <name evidence="5" type="ORF">RTLFYP15_00412</name>
</gene>
<dbReference type="AlphaFoldDB" id="A0A6N2YLI2"/>
<name>A0A6N2YLI2_9FIRM</name>
<dbReference type="InterPro" id="IPR036412">
    <property type="entry name" value="HAD-like_sf"/>
</dbReference>
<dbReference type="PANTHER" id="PTHR19288:SF46">
    <property type="entry name" value="HALOACID DEHALOGENASE-LIKE HYDROLASE DOMAIN-CONTAINING PROTEIN 2"/>
    <property type="match status" value="1"/>
</dbReference>
<protein>
    <recommendedName>
        <fullName evidence="1">Acid sugar phosphatase</fullName>
        <ecNumber evidence="1">3.1.3.-</ecNumber>
    </recommendedName>
</protein>
<evidence type="ECO:0000256" key="3">
    <source>
        <dbReference type="PIRSR" id="PIRSR000915-2"/>
    </source>
</evidence>
<dbReference type="Gene3D" id="3.40.50.1000">
    <property type="entry name" value="HAD superfamily/HAD-like"/>
    <property type="match status" value="2"/>
</dbReference>
<dbReference type="RefSeq" id="WP_015530059.1">
    <property type="nucleotide sequence ID" value="NZ_CACRUQ010000003.1"/>
</dbReference>
<keyword evidence="5" id="KW-0378">Hydrolase</keyword>
<comment type="cofactor">
    <cofactor evidence="4">
        <name>Mg(2+)</name>
        <dbReference type="ChEBI" id="CHEBI:18420"/>
    </cofactor>
    <text evidence="4">Divalent metal ions. Mg(2+) is the most effective.</text>
</comment>
<dbReference type="Pfam" id="PF13242">
    <property type="entry name" value="Hydrolase_like"/>
    <property type="match status" value="1"/>
</dbReference>
<keyword evidence="1 4" id="KW-0460">Magnesium</keyword>
<dbReference type="NCBIfam" id="TIGR01460">
    <property type="entry name" value="HAD-SF-IIA"/>
    <property type="match status" value="1"/>
</dbReference>
<feature type="binding site" evidence="4">
    <location>
        <position position="13"/>
    </location>
    <ligand>
        <name>Mg(2+)</name>
        <dbReference type="ChEBI" id="CHEBI:18420"/>
    </ligand>
</feature>
<dbReference type="InterPro" id="IPR023214">
    <property type="entry name" value="HAD_sf"/>
</dbReference>
<feature type="active site" description="Nucleophile" evidence="2">
    <location>
        <position position="11"/>
    </location>
</feature>